<organism evidence="1 2">
    <name type="scientific">Leishmania enriettii</name>
    <dbReference type="NCBI Taxonomy" id="5663"/>
    <lineage>
        <taxon>Eukaryota</taxon>
        <taxon>Discoba</taxon>
        <taxon>Euglenozoa</taxon>
        <taxon>Kinetoplastea</taxon>
        <taxon>Metakinetoplastina</taxon>
        <taxon>Trypanosomatida</taxon>
        <taxon>Trypanosomatidae</taxon>
        <taxon>Leishmaniinae</taxon>
        <taxon>Leishmania</taxon>
    </lineage>
</organism>
<evidence type="ECO:0000313" key="2">
    <source>
        <dbReference type="Proteomes" id="UP000674179"/>
    </source>
</evidence>
<dbReference type="RefSeq" id="XP_067689829.1">
    <property type="nucleotide sequence ID" value="XM_067833726.1"/>
</dbReference>
<gene>
    <name evidence="1" type="ORF">CUR178_01961</name>
</gene>
<dbReference type="Proteomes" id="UP000674179">
    <property type="component" value="Chromosome 33"/>
</dbReference>
<dbReference type="GeneID" id="94169236"/>
<reference evidence="1 2" key="1">
    <citation type="submission" date="2021-02" db="EMBL/GenBank/DDBJ databases">
        <title>Leishmania (Mundinia) enrietti genome sequencing and assembly.</title>
        <authorList>
            <person name="Almutairi H."/>
            <person name="Gatherer D."/>
        </authorList>
    </citation>
    <scope>NUCLEOTIDE SEQUENCE [LARGE SCALE GENOMIC DNA]</scope>
    <source>
        <strain evidence="1">CUR178</strain>
    </source>
</reference>
<dbReference type="OrthoDB" id="260831at2759"/>
<accession>A0A836KDH6</accession>
<proteinExistence type="predicted"/>
<evidence type="ECO:0000313" key="1">
    <source>
        <dbReference type="EMBL" id="KAG5469821.1"/>
    </source>
</evidence>
<protein>
    <submittedName>
        <fullName evidence="1">Uncharacterized protein</fullName>
    </submittedName>
</protein>
<keyword evidence="2" id="KW-1185">Reference proteome</keyword>
<name>A0A836KDH6_LEIEN</name>
<dbReference type="AlphaFoldDB" id="A0A836KDH6"/>
<sequence>MSFSRSNCDFCRYFHAHHDAVRCPCAVCWRRRCSGDSTSGAGRSSLPKPVIVAPTSMQLVSSGLADSAVATEAVREAEAAATVHAGPCPHSAAPYHQCRDCVLTPYFVRQRAHWDGHAVVCDPNARQNAGLDCVATCRCRRATSRVKAPVPPTPRYAAHEVPIMGSLASLYIKS</sequence>
<comment type="caution">
    <text evidence="1">The sequence shown here is derived from an EMBL/GenBank/DDBJ whole genome shotgun (WGS) entry which is preliminary data.</text>
</comment>
<dbReference type="EMBL" id="JAFHKP010000033">
    <property type="protein sequence ID" value="KAG5469821.1"/>
    <property type="molecule type" value="Genomic_DNA"/>
</dbReference>
<dbReference type="KEGG" id="lenr:94169236"/>